<accession>A0AAD7A9M3</accession>
<dbReference type="EMBL" id="JARIHO010000011">
    <property type="protein sequence ID" value="KAJ7352998.1"/>
    <property type="molecule type" value="Genomic_DNA"/>
</dbReference>
<protein>
    <submittedName>
        <fullName evidence="1">Uncharacterized protein</fullName>
    </submittedName>
</protein>
<reference evidence="1" key="1">
    <citation type="submission" date="2023-03" db="EMBL/GenBank/DDBJ databases">
        <title>Massive genome expansion in bonnet fungi (Mycena s.s.) driven by repeated elements and novel gene families across ecological guilds.</title>
        <authorList>
            <consortium name="Lawrence Berkeley National Laboratory"/>
            <person name="Harder C.B."/>
            <person name="Miyauchi S."/>
            <person name="Viragh M."/>
            <person name="Kuo A."/>
            <person name="Thoen E."/>
            <person name="Andreopoulos B."/>
            <person name="Lu D."/>
            <person name="Skrede I."/>
            <person name="Drula E."/>
            <person name="Henrissat B."/>
            <person name="Morin E."/>
            <person name="Kohler A."/>
            <person name="Barry K."/>
            <person name="LaButti K."/>
            <person name="Morin E."/>
            <person name="Salamov A."/>
            <person name="Lipzen A."/>
            <person name="Mereny Z."/>
            <person name="Hegedus B."/>
            <person name="Baldrian P."/>
            <person name="Stursova M."/>
            <person name="Weitz H."/>
            <person name="Taylor A."/>
            <person name="Grigoriev I.V."/>
            <person name="Nagy L.G."/>
            <person name="Martin F."/>
            <person name="Kauserud H."/>
        </authorList>
    </citation>
    <scope>NUCLEOTIDE SEQUENCE</scope>
    <source>
        <strain evidence="1">CBHHK002</strain>
    </source>
</reference>
<evidence type="ECO:0000313" key="1">
    <source>
        <dbReference type="EMBL" id="KAJ7352998.1"/>
    </source>
</evidence>
<name>A0AAD7A9M3_9AGAR</name>
<proteinExistence type="predicted"/>
<keyword evidence="2" id="KW-1185">Reference proteome</keyword>
<organism evidence="1 2">
    <name type="scientific">Mycena albidolilacea</name>
    <dbReference type="NCBI Taxonomy" id="1033008"/>
    <lineage>
        <taxon>Eukaryota</taxon>
        <taxon>Fungi</taxon>
        <taxon>Dikarya</taxon>
        <taxon>Basidiomycota</taxon>
        <taxon>Agaricomycotina</taxon>
        <taxon>Agaricomycetes</taxon>
        <taxon>Agaricomycetidae</taxon>
        <taxon>Agaricales</taxon>
        <taxon>Marasmiineae</taxon>
        <taxon>Mycenaceae</taxon>
        <taxon>Mycena</taxon>
    </lineage>
</organism>
<dbReference type="AlphaFoldDB" id="A0AAD7A9M3"/>
<gene>
    <name evidence="1" type="ORF">DFH08DRAFT_804582</name>
</gene>
<sequence length="429" mass="47833">MLNWWTASQCPFPPVLLWLSLIALRTAGNLSYFNYFKLLASNLAHQVRSMRSDKELQFSEQQQAWILDDDPGFQEAGVIHVPAAWIYPTHELIALDIELLHRESYRSRDNLYGVNFQRQHNSAGKQSPLFALKPPMATGISSIQVLRCSLALVDQLAVVDAQTQQIKKIQPSFKKATSNWQPHREPSQIAYDSEDLPASFPNVTAENLLINAIQCLKSVNYVQWEKWYSLIPASDFMLDYMNQNGTATSAADVYLIQTLNLPPANLNNTRSVTLHDVKNALSTIVASVFWTVGHIAPTHHSPIGGVIFLNGKNGSITTPLANVPSPITLAKGNVTVTGIFTQARLEVSAGFGISIILMTLALSLLRLSGGYKRDEDFPIDGSGILHAIWLYRNHPHLETLLEQVEHPTDLNLRAAGMSRWYLSRLLDSL</sequence>
<dbReference type="Proteomes" id="UP001218218">
    <property type="component" value="Unassembled WGS sequence"/>
</dbReference>
<evidence type="ECO:0000313" key="2">
    <source>
        <dbReference type="Proteomes" id="UP001218218"/>
    </source>
</evidence>
<comment type="caution">
    <text evidence="1">The sequence shown here is derived from an EMBL/GenBank/DDBJ whole genome shotgun (WGS) entry which is preliminary data.</text>
</comment>